<dbReference type="Proteomes" id="UP001340816">
    <property type="component" value="Chromosome"/>
</dbReference>
<organism evidence="1 2">
    <name type="scientific">Streptomyces phaeochromogenes</name>
    <dbReference type="NCBI Taxonomy" id="1923"/>
    <lineage>
        <taxon>Bacteria</taxon>
        <taxon>Bacillati</taxon>
        <taxon>Actinomycetota</taxon>
        <taxon>Actinomycetes</taxon>
        <taxon>Kitasatosporales</taxon>
        <taxon>Streptomycetaceae</taxon>
        <taxon>Streptomyces</taxon>
        <taxon>Streptomyces phaeochromogenes group</taxon>
    </lineage>
</organism>
<sequence length="307" mass="33952">MSTHITLLSWNFENNGGGDSVKRLQAHERLVSLSPHLVFRQEMWRADADGNAILYELEGVLGMRGWLGPQSCTAVFADPRFFHPVREWPKPAPMWVLPPTTLSMRYLPAGREATPLALASYHLNYASSTNRATEAEWLSTWADKKWTTPEGETVRMPCLVAGDNNSYPVPGTEGDPALPVLDEINDRPHRLHRSFIGPDGTRVMDTRPDEALRTAGLEDVARHWSAKHGDKTAVSRTVNACETHGPDARIDRLYATTDLLGAVTGVDVIEVPEEVSDHHIVRVTLDGDLLSDVLNQQPSALDSLVTP</sequence>
<dbReference type="InterPro" id="IPR036691">
    <property type="entry name" value="Endo/exonu/phosph_ase_sf"/>
</dbReference>
<keyword evidence="2" id="KW-1185">Reference proteome</keyword>
<keyword evidence="1" id="KW-0255">Endonuclease</keyword>
<protein>
    <submittedName>
        <fullName evidence="1">Endonuclease/exonuclease/phosphatase family protein</fullName>
    </submittedName>
</protein>
<keyword evidence="1" id="KW-0540">Nuclease</keyword>
<evidence type="ECO:0000313" key="1">
    <source>
        <dbReference type="EMBL" id="WSD11798.1"/>
    </source>
</evidence>
<dbReference type="RefSeq" id="WP_326757382.1">
    <property type="nucleotide sequence ID" value="NZ_CP109135.1"/>
</dbReference>
<gene>
    <name evidence="1" type="ORF">OHB35_00375</name>
</gene>
<accession>A0ABZ1H3U3</accession>
<dbReference type="Gene3D" id="3.60.10.10">
    <property type="entry name" value="Endonuclease/exonuclease/phosphatase"/>
    <property type="match status" value="1"/>
</dbReference>
<evidence type="ECO:0000313" key="2">
    <source>
        <dbReference type="Proteomes" id="UP001340816"/>
    </source>
</evidence>
<dbReference type="GO" id="GO:0004519">
    <property type="term" value="F:endonuclease activity"/>
    <property type="evidence" value="ECO:0007669"/>
    <property type="project" value="UniProtKB-KW"/>
</dbReference>
<dbReference type="SUPFAM" id="SSF56219">
    <property type="entry name" value="DNase I-like"/>
    <property type="match status" value="1"/>
</dbReference>
<dbReference type="EMBL" id="CP109135">
    <property type="protein sequence ID" value="WSD11798.1"/>
    <property type="molecule type" value="Genomic_DNA"/>
</dbReference>
<keyword evidence="1" id="KW-0378">Hydrolase</keyword>
<reference evidence="1 2" key="1">
    <citation type="submission" date="2022-10" db="EMBL/GenBank/DDBJ databases">
        <title>The complete genomes of actinobacterial strains from the NBC collection.</title>
        <authorList>
            <person name="Joergensen T.S."/>
            <person name="Alvarez Arevalo M."/>
            <person name="Sterndorff E.B."/>
            <person name="Faurdal D."/>
            <person name="Vuksanovic O."/>
            <person name="Mourched A.-S."/>
            <person name="Charusanti P."/>
            <person name="Shaw S."/>
            <person name="Blin K."/>
            <person name="Weber T."/>
        </authorList>
    </citation>
    <scope>NUCLEOTIDE SEQUENCE [LARGE SCALE GENOMIC DNA]</scope>
    <source>
        <strain evidence="1 2">NBC 01752</strain>
    </source>
</reference>
<name>A0ABZ1H3U3_STRPH</name>
<proteinExistence type="predicted"/>